<evidence type="ECO:0000313" key="2">
    <source>
        <dbReference type="EMBL" id="QDT42570.1"/>
    </source>
</evidence>
<proteinExistence type="predicted"/>
<accession>A0A517RFD9</accession>
<name>A0A517RFD9_9PLAN</name>
<sequence>MCSPASRHTNTDNRSNGTSKKVSGTAPAAGFVPSHQPQGLRPGSSILCNTSANKKNAPSRR</sequence>
<feature type="region of interest" description="Disordered" evidence="1">
    <location>
        <begin position="1"/>
        <end position="61"/>
    </location>
</feature>
<reference evidence="2 3" key="1">
    <citation type="submission" date="2019-02" db="EMBL/GenBank/DDBJ databases">
        <title>Deep-cultivation of Planctomycetes and their phenomic and genomic characterization uncovers novel biology.</title>
        <authorList>
            <person name="Wiegand S."/>
            <person name="Jogler M."/>
            <person name="Boedeker C."/>
            <person name="Pinto D."/>
            <person name="Vollmers J."/>
            <person name="Rivas-Marin E."/>
            <person name="Kohn T."/>
            <person name="Peeters S.H."/>
            <person name="Heuer A."/>
            <person name="Rast P."/>
            <person name="Oberbeckmann S."/>
            <person name="Bunk B."/>
            <person name="Jeske O."/>
            <person name="Meyerdierks A."/>
            <person name="Storesund J.E."/>
            <person name="Kallscheuer N."/>
            <person name="Luecker S."/>
            <person name="Lage O.M."/>
            <person name="Pohl T."/>
            <person name="Merkel B.J."/>
            <person name="Hornburger P."/>
            <person name="Mueller R.-W."/>
            <person name="Bruemmer F."/>
            <person name="Labrenz M."/>
            <person name="Spormann A.M."/>
            <person name="Op den Camp H."/>
            <person name="Overmann J."/>
            <person name="Amann R."/>
            <person name="Jetten M.S.M."/>
            <person name="Mascher T."/>
            <person name="Medema M.H."/>
            <person name="Devos D.P."/>
            <person name="Kaster A.-K."/>
            <person name="Ovreas L."/>
            <person name="Rohde M."/>
            <person name="Galperin M.Y."/>
            <person name="Jogler C."/>
        </authorList>
    </citation>
    <scope>NUCLEOTIDE SEQUENCE [LARGE SCALE GENOMIC DNA]</scope>
    <source>
        <strain evidence="2 3">Pan241w</strain>
    </source>
</reference>
<keyword evidence="3" id="KW-1185">Reference proteome</keyword>
<protein>
    <submittedName>
        <fullName evidence="2">Uncharacterized protein</fullName>
    </submittedName>
</protein>
<gene>
    <name evidence="2" type="ORF">Pan241w_26550</name>
</gene>
<organism evidence="2 3">
    <name type="scientific">Gimesia alba</name>
    <dbReference type="NCBI Taxonomy" id="2527973"/>
    <lineage>
        <taxon>Bacteria</taxon>
        <taxon>Pseudomonadati</taxon>
        <taxon>Planctomycetota</taxon>
        <taxon>Planctomycetia</taxon>
        <taxon>Planctomycetales</taxon>
        <taxon>Planctomycetaceae</taxon>
        <taxon>Gimesia</taxon>
    </lineage>
</organism>
<dbReference type="AlphaFoldDB" id="A0A517RFD9"/>
<evidence type="ECO:0000256" key="1">
    <source>
        <dbReference type="SAM" id="MobiDB-lite"/>
    </source>
</evidence>
<dbReference type="EMBL" id="CP036269">
    <property type="protein sequence ID" value="QDT42570.1"/>
    <property type="molecule type" value="Genomic_DNA"/>
</dbReference>
<feature type="compositionally biased region" description="Polar residues" evidence="1">
    <location>
        <begin position="1"/>
        <end position="22"/>
    </location>
</feature>
<feature type="compositionally biased region" description="Polar residues" evidence="1">
    <location>
        <begin position="46"/>
        <end position="61"/>
    </location>
</feature>
<dbReference type="KEGG" id="gaz:Pan241w_26550"/>
<dbReference type="Proteomes" id="UP000317171">
    <property type="component" value="Chromosome"/>
</dbReference>
<evidence type="ECO:0000313" key="3">
    <source>
        <dbReference type="Proteomes" id="UP000317171"/>
    </source>
</evidence>